<keyword evidence="1" id="KW-0880">Kelch repeat</keyword>
<evidence type="ECO:0000313" key="4">
    <source>
        <dbReference type="Proteomes" id="UP000326380"/>
    </source>
</evidence>
<organism evidence="3 4">
    <name type="scientific">Hymenobacter busanensis</name>
    <dbReference type="NCBI Taxonomy" id="2607656"/>
    <lineage>
        <taxon>Bacteria</taxon>
        <taxon>Pseudomonadati</taxon>
        <taxon>Bacteroidota</taxon>
        <taxon>Cytophagia</taxon>
        <taxon>Cytophagales</taxon>
        <taxon>Hymenobacteraceae</taxon>
        <taxon>Hymenobacter</taxon>
    </lineage>
</organism>
<keyword evidence="4" id="KW-1185">Reference proteome</keyword>
<gene>
    <name evidence="3" type="ORF">F0P96_18195</name>
</gene>
<proteinExistence type="predicted"/>
<dbReference type="AlphaFoldDB" id="A0A7L4ZRR7"/>
<dbReference type="InterPro" id="IPR011043">
    <property type="entry name" value="Gal_Oxase/kelch_b-propeller"/>
</dbReference>
<dbReference type="SMART" id="SM00612">
    <property type="entry name" value="Kelch"/>
    <property type="match status" value="3"/>
</dbReference>
<reference evidence="3 4" key="1">
    <citation type="submission" date="2019-09" db="EMBL/GenBank/DDBJ databases">
        <title>Genome sequence of Hymenobacter sp. M3.</title>
        <authorList>
            <person name="Srinivasan S."/>
        </authorList>
    </citation>
    <scope>NUCLEOTIDE SEQUENCE [LARGE SCALE GENOMIC DNA]</scope>
    <source>
        <strain evidence="3 4">M3</strain>
    </source>
</reference>
<keyword evidence="2" id="KW-0677">Repeat</keyword>
<dbReference type="SUPFAM" id="SSF50965">
    <property type="entry name" value="Galactose oxidase, central domain"/>
    <property type="match status" value="1"/>
</dbReference>
<dbReference type="PANTHER" id="PTHR46344">
    <property type="entry name" value="OS02G0202900 PROTEIN"/>
    <property type="match status" value="1"/>
</dbReference>
<evidence type="ECO:0000256" key="2">
    <source>
        <dbReference type="ARBA" id="ARBA00022737"/>
    </source>
</evidence>
<dbReference type="PANTHER" id="PTHR46344:SF27">
    <property type="entry name" value="KELCH REPEAT SUPERFAMILY PROTEIN"/>
    <property type="match status" value="1"/>
</dbReference>
<evidence type="ECO:0000313" key="3">
    <source>
        <dbReference type="EMBL" id="KAA9327168.1"/>
    </source>
</evidence>
<protein>
    <submittedName>
        <fullName evidence="3">T9SS type A sorting domain-containing protein</fullName>
    </submittedName>
</protein>
<dbReference type="EMBL" id="VTWU01000007">
    <property type="protein sequence ID" value="KAA9327168.1"/>
    <property type="molecule type" value="Genomic_DNA"/>
</dbReference>
<comment type="caution">
    <text evidence="3">The sequence shown here is derived from an EMBL/GenBank/DDBJ whole genome shotgun (WGS) entry which is preliminary data.</text>
</comment>
<name>A0A7L4ZRR7_9BACT</name>
<dbReference type="RefSeq" id="WP_151080398.1">
    <property type="nucleotide sequence ID" value="NZ_CP047647.1"/>
</dbReference>
<dbReference type="Gene3D" id="2.120.10.80">
    <property type="entry name" value="Kelch-type beta propeller"/>
    <property type="match status" value="2"/>
</dbReference>
<dbReference type="NCBIfam" id="TIGR04183">
    <property type="entry name" value="Por_Secre_tail"/>
    <property type="match status" value="1"/>
</dbReference>
<dbReference type="InterPro" id="IPR026444">
    <property type="entry name" value="Secre_tail"/>
</dbReference>
<dbReference type="InterPro" id="IPR006652">
    <property type="entry name" value="Kelch_1"/>
</dbReference>
<sequence>MNRPLLCAALLNGLLPAAAFAQNTWQQKAPLPLPGRETAACFALNGKGYLVGGWTSPTQVYNDLWAYDPATNTWAQLADLPVAGRHNAVGLAIGGQGYVGTGRSATNVRQRDWWQYSPATNQWTRKADVPGALRANGFGFAVAGLGYVGAGYSGNAELVDFYAYDPATDTWTRRADYPGAARTYVGTFTLNDAIGYAVGGYNGFTTASSAETWAFDPATNTWTRRADLPAGRATPVAWGLNGRGYAGSGLSVNNTTPHADFWTYDPAANTWAAVASLGGGPRGWANGFAVGGRGYLLGGSGPSDVLPSSNLWEYVPLATAATRTKAHQLKLEAAPNPTSGRLRLTSPQAGLLRVYSAQGRLVRSQALPAGSSTVDVSGLAAGRYTLRLGSAVGQVLIQH</sequence>
<dbReference type="Proteomes" id="UP000326380">
    <property type="component" value="Unassembled WGS sequence"/>
</dbReference>
<evidence type="ECO:0000256" key="1">
    <source>
        <dbReference type="ARBA" id="ARBA00022441"/>
    </source>
</evidence>
<dbReference type="Pfam" id="PF01344">
    <property type="entry name" value="Kelch_1"/>
    <property type="match status" value="2"/>
</dbReference>
<accession>A0A7L4ZRR7</accession>
<dbReference type="InterPro" id="IPR015915">
    <property type="entry name" value="Kelch-typ_b-propeller"/>
</dbReference>